<name>A0A0R0ETV8_SOYBN</name>
<dbReference type="Proteomes" id="UP000008827">
    <property type="component" value="Chromosome 18"/>
</dbReference>
<evidence type="ECO:0000313" key="1">
    <source>
        <dbReference type="EMBL" id="KRG97388.1"/>
    </source>
</evidence>
<dbReference type="InParanoid" id="A0A0R0ETV8"/>
<dbReference type="Gramene" id="KRG97388">
    <property type="protein sequence ID" value="KRG97388"/>
    <property type="gene ID" value="GLYMA_18G004800"/>
</dbReference>
<reference evidence="1" key="3">
    <citation type="submission" date="2018-07" db="EMBL/GenBank/DDBJ databases">
        <title>WGS assembly of Glycine max.</title>
        <authorList>
            <person name="Schmutz J."/>
            <person name="Cannon S."/>
            <person name="Schlueter J."/>
            <person name="Ma J."/>
            <person name="Mitros T."/>
            <person name="Nelson W."/>
            <person name="Hyten D."/>
            <person name="Song Q."/>
            <person name="Thelen J."/>
            <person name="Cheng J."/>
            <person name="Xu D."/>
            <person name="Hellsten U."/>
            <person name="May G."/>
            <person name="Yu Y."/>
            <person name="Sakurai T."/>
            <person name="Umezawa T."/>
            <person name="Bhattacharyya M."/>
            <person name="Sandhu D."/>
            <person name="Valliyodan B."/>
            <person name="Lindquist E."/>
            <person name="Peto M."/>
            <person name="Grant D."/>
            <person name="Shu S."/>
            <person name="Goodstein D."/>
            <person name="Barry K."/>
            <person name="Futrell-Griggs M."/>
            <person name="Abernathy B."/>
            <person name="Du J."/>
            <person name="Tian Z."/>
            <person name="Zhu L."/>
            <person name="Gill N."/>
            <person name="Joshi T."/>
            <person name="Libault M."/>
            <person name="Sethuraman A."/>
            <person name="Zhang X."/>
            <person name="Shinozaki K."/>
            <person name="Nguyen H."/>
            <person name="Wing R."/>
            <person name="Cregan P."/>
            <person name="Specht J."/>
            <person name="Grimwood J."/>
            <person name="Rokhsar D."/>
            <person name="Stacey G."/>
            <person name="Shoemaker R."/>
            <person name="Jackson S."/>
        </authorList>
    </citation>
    <scope>NUCLEOTIDE SEQUENCE</scope>
    <source>
        <tissue evidence="1">Callus</tissue>
    </source>
</reference>
<reference evidence="2" key="2">
    <citation type="submission" date="2018-02" db="UniProtKB">
        <authorList>
            <consortium name="EnsemblPlants"/>
        </authorList>
    </citation>
    <scope>IDENTIFICATION</scope>
    <source>
        <strain evidence="2">Williams 82</strain>
    </source>
</reference>
<reference evidence="1 2" key="1">
    <citation type="journal article" date="2010" name="Nature">
        <title>Genome sequence of the palaeopolyploid soybean.</title>
        <authorList>
            <person name="Schmutz J."/>
            <person name="Cannon S.B."/>
            <person name="Schlueter J."/>
            <person name="Ma J."/>
            <person name="Mitros T."/>
            <person name="Nelson W."/>
            <person name="Hyten D.L."/>
            <person name="Song Q."/>
            <person name="Thelen J.J."/>
            <person name="Cheng J."/>
            <person name="Xu D."/>
            <person name="Hellsten U."/>
            <person name="May G.D."/>
            <person name="Yu Y."/>
            <person name="Sakurai T."/>
            <person name="Umezawa T."/>
            <person name="Bhattacharyya M.K."/>
            <person name="Sandhu D."/>
            <person name="Valliyodan B."/>
            <person name="Lindquist E."/>
            <person name="Peto M."/>
            <person name="Grant D."/>
            <person name="Shu S."/>
            <person name="Goodstein D."/>
            <person name="Barry K."/>
            <person name="Futrell-Griggs M."/>
            <person name="Abernathy B."/>
            <person name="Du J."/>
            <person name="Tian Z."/>
            <person name="Zhu L."/>
            <person name="Gill N."/>
            <person name="Joshi T."/>
            <person name="Libault M."/>
            <person name="Sethuraman A."/>
            <person name="Zhang X.-C."/>
            <person name="Shinozaki K."/>
            <person name="Nguyen H.T."/>
            <person name="Wing R.A."/>
            <person name="Cregan P."/>
            <person name="Specht J."/>
            <person name="Grimwood J."/>
            <person name="Rokhsar D."/>
            <person name="Stacey G."/>
            <person name="Shoemaker R.C."/>
            <person name="Jackson S.A."/>
        </authorList>
    </citation>
    <scope>NUCLEOTIDE SEQUENCE</scope>
    <source>
        <strain evidence="2">cv. Williams 82</strain>
        <tissue evidence="1">Callus</tissue>
    </source>
</reference>
<dbReference type="EMBL" id="CM000851">
    <property type="protein sequence ID" value="KRG97388.1"/>
    <property type="molecule type" value="Genomic_DNA"/>
</dbReference>
<evidence type="ECO:0000313" key="2">
    <source>
        <dbReference type="EnsemblPlants" id="KRG97388"/>
    </source>
</evidence>
<dbReference type="AlphaFoldDB" id="A0A0R0ETV8"/>
<sequence length="77" mass="8746">MPDAWTQAKTKSSQTLFCFFFNKISSCCYHFTFMVPSISCHMLLHFDSGHVITPCFTTGRISPFCQSCNSPNLQVKL</sequence>
<protein>
    <submittedName>
        <fullName evidence="1 2">Uncharacterized protein</fullName>
    </submittedName>
</protein>
<keyword evidence="3" id="KW-1185">Reference proteome</keyword>
<gene>
    <name evidence="1" type="ORF">GLYMA_18G004800</name>
</gene>
<evidence type="ECO:0000313" key="3">
    <source>
        <dbReference type="Proteomes" id="UP000008827"/>
    </source>
</evidence>
<dbReference type="EnsemblPlants" id="KRG97388">
    <property type="protein sequence ID" value="KRG97388"/>
    <property type="gene ID" value="GLYMA_18G004800"/>
</dbReference>
<proteinExistence type="predicted"/>
<organism evidence="1">
    <name type="scientific">Glycine max</name>
    <name type="common">Soybean</name>
    <name type="synonym">Glycine hispida</name>
    <dbReference type="NCBI Taxonomy" id="3847"/>
    <lineage>
        <taxon>Eukaryota</taxon>
        <taxon>Viridiplantae</taxon>
        <taxon>Streptophyta</taxon>
        <taxon>Embryophyta</taxon>
        <taxon>Tracheophyta</taxon>
        <taxon>Spermatophyta</taxon>
        <taxon>Magnoliopsida</taxon>
        <taxon>eudicotyledons</taxon>
        <taxon>Gunneridae</taxon>
        <taxon>Pentapetalae</taxon>
        <taxon>rosids</taxon>
        <taxon>fabids</taxon>
        <taxon>Fabales</taxon>
        <taxon>Fabaceae</taxon>
        <taxon>Papilionoideae</taxon>
        <taxon>50 kb inversion clade</taxon>
        <taxon>NPAAA clade</taxon>
        <taxon>indigoferoid/millettioid clade</taxon>
        <taxon>Phaseoleae</taxon>
        <taxon>Glycine</taxon>
        <taxon>Glycine subgen. Soja</taxon>
    </lineage>
</organism>
<accession>A0A0R0ETV8</accession>